<dbReference type="EMBL" id="MT079862">
    <property type="protein sequence ID" value="QNH92672.1"/>
    <property type="molecule type" value="Genomic_DNA"/>
</dbReference>
<proteinExistence type="predicted"/>
<gene>
    <name evidence="1" type="primary">orf2</name>
</gene>
<protein>
    <submittedName>
        <fullName evidence="1">Uncharacterized protein</fullName>
    </submittedName>
</protein>
<reference evidence="1" key="1">
    <citation type="journal article" date="2020" name="Front. Microbiol.">
        <title>Characterization of Two Mitochondrial Genomes and Gene Expression Analysis Reveal Clues for Variations, Evolution, and Large-Sclerotium Formation in Medical Fungus Wolfiporia cocos.</title>
        <authorList>
            <person name="Chen M."/>
            <person name="Chen N."/>
            <person name="Wu T."/>
            <person name="Bian Y."/>
            <person name="Deng Y."/>
            <person name="Xu Z."/>
        </authorList>
    </citation>
    <scope>NUCLEOTIDE SEQUENCE</scope>
    <source>
        <strain evidence="1">MD-104 SS10</strain>
    </source>
</reference>
<evidence type="ECO:0000313" key="1">
    <source>
        <dbReference type="EMBL" id="QNH92672.1"/>
    </source>
</evidence>
<name>A0A7G7YDV2_9APHY</name>
<keyword evidence="1" id="KW-0496">Mitochondrion</keyword>
<organism evidence="1">
    <name type="scientific">Wolfiporia cocos</name>
    <dbReference type="NCBI Taxonomy" id="81056"/>
    <lineage>
        <taxon>Eukaryota</taxon>
        <taxon>Fungi</taxon>
        <taxon>Dikarya</taxon>
        <taxon>Basidiomycota</taxon>
        <taxon>Agaricomycotina</taxon>
        <taxon>Agaricomycetes</taxon>
        <taxon>Polyporales</taxon>
        <taxon>Phaeolaceae</taxon>
        <taxon>Wolfiporia</taxon>
    </lineage>
</organism>
<sequence>MLNCILTIWLHPYQSPNQHGFWPGRGTLTAYRDLLTEIHNYRAYLSIFHTSRRQREAGCTGEFDLKSCFDVIQIQEALNLIVKTTTNWSFPQELINRITQMNQSLPRPGKDALALKTTIEWTDEQKAYDVLKYFGMDLTTISKEELVNFLNKHGIKAHVNLSEDGEGDRCRCRTAGDHPNNK</sequence>
<accession>A0A7G7YDV2</accession>
<dbReference type="AlphaFoldDB" id="A0A7G7YDV2"/>
<geneLocation type="mitochondrion" evidence="1"/>